<evidence type="ECO:0000313" key="1">
    <source>
        <dbReference type="EMBL" id="AEQ21819.1"/>
    </source>
</evidence>
<protein>
    <submittedName>
        <fullName evidence="1">Uncharacterized protein</fullName>
    </submittedName>
</protein>
<dbReference type="STRING" id="568816.Acin_0579"/>
<dbReference type="InParanoid" id="G4Q3U6"/>
<keyword evidence="2" id="KW-1185">Reference proteome</keyword>
<proteinExistence type="predicted"/>
<evidence type="ECO:0000313" key="2">
    <source>
        <dbReference type="Proteomes" id="UP000007093"/>
    </source>
</evidence>
<organism evidence="1 2">
    <name type="scientific">Acidaminococcus intestini (strain RyC-MR95)</name>
    <dbReference type="NCBI Taxonomy" id="568816"/>
    <lineage>
        <taxon>Bacteria</taxon>
        <taxon>Bacillati</taxon>
        <taxon>Bacillota</taxon>
        <taxon>Negativicutes</taxon>
        <taxon>Acidaminococcales</taxon>
        <taxon>Acidaminococcaceae</taxon>
        <taxon>Acidaminococcus</taxon>
    </lineage>
</organism>
<accession>G4Q3U6</accession>
<reference evidence="1 2" key="1">
    <citation type="journal article" date="2011" name="J. Bacteriol.">
        <title>Complete genome sequence of Acidaminococcus intestini RYC-MR95, a Gram-negative bacterium from the phylum Firmicutes.</title>
        <authorList>
            <person name="D'Auria G."/>
            <person name="Galan J.C."/>
            <person name="Rodriguez-Alcayna M."/>
            <person name="Moya A."/>
            <person name="Baquero F."/>
            <person name="Latorre A."/>
        </authorList>
    </citation>
    <scope>NUCLEOTIDE SEQUENCE [LARGE SCALE GENOMIC DNA]</scope>
    <source>
        <strain evidence="1 2">RyC-MR95</strain>
    </source>
</reference>
<dbReference type="Proteomes" id="UP000007093">
    <property type="component" value="Chromosome"/>
</dbReference>
<sequence>MTMTEKDYETKVQEIAQSACYDKAEKLDLTYKGYHVFDAQGTSSVLSGYPLFILAGKGTVRRADIHETYDIMGALTQEAR</sequence>
<dbReference type="EMBL" id="CP003058">
    <property type="protein sequence ID" value="AEQ21819.1"/>
    <property type="molecule type" value="Genomic_DNA"/>
</dbReference>
<dbReference type="PATRIC" id="fig|568816.4.peg.561"/>
<dbReference type="HOGENOM" id="CLU_2613903_0_0_9"/>
<dbReference type="AlphaFoldDB" id="G4Q3U6"/>
<name>G4Q3U6_ACIIR</name>
<gene>
    <name evidence="1" type="ordered locus">Acin_0579</name>
</gene>
<dbReference type="KEGG" id="ain:Acin_0579"/>